<organism evidence="1 2">
    <name type="scientific">Leptospira adleri</name>
    <dbReference type="NCBI Taxonomy" id="2023186"/>
    <lineage>
        <taxon>Bacteria</taxon>
        <taxon>Pseudomonadati</taxon>
        <taxon>Spirochaetota</taxon>
        <taxon>Spirochaetia</taxon>
        <taxon>Leptospirales</taxon>
        <taxon>Leptospiraceae</taxon>
        <taxon>Leptospira</taxon>
    </lineage>
</organism>
<accession>A0ABX4P1F1</accession>
<evidence type="ECO:0008006" key="3">
    <source>
        <dbReference type="Google" id="ProtNLM"/>
    </source>
</evidence>
<sequence>MKFRKFNYLPALLTILIACQSQGNRVRDQRNDECKGGFRSNNFALTKPIETGRPSAIEIKGEWYVTSRRYNAYRVRAKDLSRCLLMEQCVRKWTEWERNCTEDRIRSLESSLLPGIFSVRGGCDLIRPVC</sequence>
<name>A0ABX4P1F1_9LEPT</name>
<gene>
    <name evidence="1" type="ORF">CH376_06055</name>
</gene>
<dbReference type="PROSITE" id="PS51257">
    <property type="entry name" value="PROKAR_LIPOPROTEIN"/>
    <property type="match status" value="1"/>
</dbReference>
<proteinExistence type="predicted"/>
<evidence type="ECO:0000313" key="1">
    <source>
        <dbReference type="EMBL" id="PJZ62867.1"/>
    </source>
</evidence>
<evidence type="ECO:0000313" key="2">
    <source>
        <dbReference type="Proteomes" id="UP000232149"/>
    </source>
</evidence>
<reference evidence="1 2" key="1">
    <citation type="submission" date="2017-07" db="EMBL/GenBank/DDBJ databases">
        <title>Leptospira spp. isolated from tropical soils.</title>
        <authorList>
            <person name="Thibeaux R."/>
            <person name="Iraola G."/>
            <person name="Ferres I."/>
            <person name="Bierque E."/>
            <person name="Girault D."/>
            <person name="Soupe-Gilbert M.-E."/>
            <person name="Picardeau M."/>
            <person name="Goarant C."/>
        </authorList>
    </citation>
    <scope>NUCLEOTIDE SEQUENCE [LARGE SCALE GENOMIC DNA]</scope>
    <source>
        <strain evidence="1 2">FH2-B-D1</strain>
    </source>
</reference>
<dbReference type="Proteomes" id="UP000232149">
    <property type="component" value="Unassembled WGS sequence"/>
</dbReference>
<dbReference type="EMBL" id="NPDU01000011">
    <property type="protein sequence ID" value="PJZ62867.1"/>
    <property type="molecule type" value="Genomic_DNA"/>
</dbReference>
<protein>
    <recommendedName>
        <fullName evidence="3">Lipoprotein</fullName>
    </recommendedName>
</protein>
<keyword evidence="2" id="KW-1185">Reference proteome</keyword>
<comment type="caution">
    <text evidence="1">The sequence shown here is derived from an EMBL/GenBank/DDBJ whole genome shotgun (WGS) entry which is preliminary data.</text>
</comment>